<dbReference type="PANTHER" id="PTHR33973">
    <property type="entry name" value="OS07G0153300 PROTEIN"/>
    <property type="match status" value="1"/>
</dbReference>
<proteinExistence type="predicted"/>
<evidence type="ECO:0000313" key="2">
    <source>
        <dbReference type="EMBL" id="CAA6827948.1"/>
    </source>
</evidence>
<dbReference type="EMBL" id="CACVAY010000145">
    <property type="protein sequence ID" value="CAA6827948.1"/>
    <property type="molecule type" value="Genomic_DNA"/>
</dbReference>
<name>A0A6S6U8E2_9GAMM</name>
<gene>
    <name evidence="2" type="ORF">HELGO_WM8759</name>
</gene>
<protein>
    <recommendedName>
        <fullName evidence="3">DUF1365 domain-containing protein</fullName>
    </recommendedName>
</protein>
<keyword evidence="1" id="KW-0472">Membrane</keyword>
<keyword evidence="1" id="KW-0812">Transmembrane</keyword>
<feature type="transmembrane region" description="Helical" evidence="1">
    <location>
        <begin position="212"/>
        <end position="236"/>
    </location>
</feature>
<organism evidence="2">
    <name type="scientific">uncultured Thiotrichaceae bacterium</name>
    <dbReference type="NCBI Taxonomy" id="298394"/>
    <lineage>
        <taxon>Bacteria</taxon>
        <taxon>Pseudomonadati</taxon>
        <taxon>Pseudomonadota</taxon>
        <taxon>Gammaproteobacteria</taxon>
        <taxon>Thiotrichales</taxon>
        <taxon>Thiotrichaceae</taxon>
        <taxon>environmental samples</taxon>
    </lineage>
</organism>
<dbReference type="PANTHER" id="PTHR33973:SF4">
    <property type="entry name" value="OS07G0153300 PROTEIN"/>
    <property type="match status" value="1"/>
</dbReference>
<evidence type="ECO:0008006" key="3">
    <source>
        <dbReference type="Google" id="ProtNLM"/>
    </source>
</evidence>
<accession>A0A6S6U8E2</accession>
<keyword evidence="1" id="KW-1133">Transmembrane helix</keyword>
<reference evidence="2" key="1">
    <citation type="submission" date="2020-01" db="EMBL/GenBank/DDBJ databases">
        <authorList>
            <person name="Meier V. D."/>
            <person name="Meier V D."/>
        </authorList>
    </citation>
    <scope>NUCLEOTIDE SEQUENCE</scope>
    <source>
        <strain evidence="2">HLG_WM_MAG_07</strain>
    </source>
</reference>
<dbReference type="AlphaFoldDB" id="A0A6S6U8E2"/>
<evidence type="ECO:0000256" key="1">
    <source>
        <dbReference type="SAM" id="Phobius"/>
    </source>
</evidence>
<dbReference type="InterPro" id="IPR010775">
    <property type="entry name" value="DUF1365"/>
</dbReference>
<dbReference type="Pfam" id="PF07103">
    <property type="entry name" value="DUF1365"/>
    <property type="match status" value="1"/>
</dbReference>
<sequence length="253" mass="29761">MTDAASLYDCDVMHQRHFPVDYRFTYRVFSLLIDIDELELLNKQTLLSVNGFNLFGVYTKDHGDRSGRDWRLWVDHLLDEQNLPEAKGKIQLLCFPRIVGYGFNPLSLWYCQNENDELIAVICEVSNTFGEHHHYVIHNNNEPLALPVKAEKSKVFHVSPFINMQQRYQFTLDKPDELLRVVIQEYEQNKLMLVATQQGERRVLSTGTLLRYFFLMPLMTMKIMIMIHWHALKIWLGGGKFYRKPKPPIKNVS</sequence>